<sequence>MSETNRQQWINLHKNKRYRPKYPSEIVVQFVFRNFSSDGKTKVLDLGCGAGRHVFFLGNENIVPYGLDFSDEGIEYTKEMMIENGLGQYVDNMSVGTLTQLPYADNFFDGIICYGVLYYLAYEDIKKAVQEMRRVLKPAGKLLLVVRTIEDYRYDEKKEIETHTTIINEESEEKCAHSENGMLMHFFDEQELNTFFSDYKETKIDYIKETHDNQKFCDSNYILTAEK</sequence>
<name>A0A6L6XFH2_9FIRM</name>
<evidence type="ECO:0000313" key="3">
    <source>
        <dbReference type="Proteomes" id="UP000479531"/>
    </source>
</evidence>
<dbReference type="GO" id="GO:0032259">
    <property type="term" value="P:methylation"/>
    <property type="evidence" value="ECO:0007669"/>
    <property type="project" value="UniProtKB-KW"/>
</dbReference>
<evidence type="ECO:0000313" key="2">
    <source>
        <dbReference type="EMBL" id="MVQ45901.1"/>
    </source>
</evidence>
<dbReference type="CDD" id="cd02440">
    <property type="entry name" value="AdoMet_MTases"/>
    <property type="match status" value="1"/>
</dbReference>
<keyword evidence="2" id="KW-0489">Methyltransferase</keyword>
<dbReference type="Gene3D" id="3.40.50.150">
    <property type="entry name" value="Vaccinia Virus protein VP39"/>
    <property type="match status" value="1"/>
</dbReference>
<evidence type="ECO:0000259" key="1">
    <source>
        <dbReference type="Pfam" id="PF08241"/>
    </source>
</evidence>
<dbReference type="EMBL" id="WGGT01000010">
    <property type="protein sequence ID" value="MVQ45901.1"/>
    <property type="molecule type" value="Genomic_DNA"/>
</dbReference>
<comment type="caution">
    <text evidence="2">The sequence shown here is derived from an EMBL/GenBank/DDBJ whole genome shotgun (WGS) entry which is preliminary data.</text>
</comment>
<keyword evidence="2" id="KW-0808">Transferase</keyword>
<protein>
    <submittedName>
        <fullName evidence="2">Methyltransferase domain-containing protein</fullName>
    </submittedName>
</protein>
<dbReference type="InterPro" id="IPR013216">
    <property type="entry name" value="Methyltransf_11"/>
</dbReference>
<dbReference type="PANTHER" id="PTHR42912">
    <property type="entry name" value="METHYLTRANSFERASE"/>
    <property type="match status" value="1"/>
</dbReference>
<dbReference type="SUPFAM" id="SSF53335">
    <property type="entry name" value="S-adenosyl-L-methionine-dependent methyltransferases"/>
    <property type="match status" value="1"/>
</dbReference>
<dbReference type="Proteomes" id="UP000479531">
    <property type="component" value="Unassembled WGS sequence"/>
</dbReference>
<dbReference type="InterPro" id="IPR050508">
    <property type="entry name" value="Methyltransf_Superfamily"/>
</dbReference>
<proteinExistence type="predicted"/>
<dbReference type="Pfam" id="PF08241">
    <property type="entry name" value="Methyltransf_11"/>
    <property type="match status" value="1"/>
</dbReference>
<dbReference type="RefSeq" id="WP_157350523.1">
    <property type="nucleotide sequence ID" value="NZ_WGGT01000010.1"/>
</dbReference>
<accession>A0A6L6XFH2</accession>
<dbReference type="InterPro" id="IPR029063">
    <property type="entry name" value="SAM-dependent_MTases_sf"/>
</dbReference>
<dbReference type="GO" id="GO:0008757">
    <property type="term" value="F:S-adenosylmethionine-dependent methyltransferase activity"/>
    <property type="evidence" value="ECO:0007669"/>
    <property type="project" value="InterPro"/>
</dbReference>
<gene>
    <name evidence="2" type="ORF">GCK47_09320</name>
</gene>
<reference evidence="2 3" key="1">
    <citation type="submission" date="2019-10" db="EMBL/GenBank/DDBJ databases">
        <title>Roseburia spp. ameliorate alcoholic fatty liver via restoration of gut barrier function.</title>
        <authorList>
            <person name="Seo B."/>
            <person name="Ko G."/>
        </authorList>
    </citation>
    <scope>NUCLEOTIDE SEQUENCE [LARGE SCALE GENOMIC DNA]</scope>
    <source>
        <strain evidence="2 3">SNUG30017</strain>
    </source>
</reference>
<organism evidence="2 3">
    <name type="scientific">Roseburia intestinalis</name>
    <dbReference type="NCBI Taxonomy" id="166486"/>
    <lineage>
        <taxon>Bacteria</taxon>
        <taxon>Bacillati</taxon>
        <taxon>Bacillota</taxon>
        <taxon>Clostridia</taxon>
        <taxon>Lachnospirales</taxon>
        <taxon>Lachnospiraceae</taxon>
        <taxon>Roseburia</taxon>
    </lineage>
</organism>
<feature type="domain" description="Methyltransferase type 11" evidence="1">
    <location>
        <begin position="44"/>
        <end position="143"/>
    </location>
</feature>
<dbReference type="AlphaFoldDB" id="A0A6L6XFH2"/>